<feature type="region of interest" description="Disordered" evidence="1">
    <location>
        <begin position="68"/>
        <end position="130"/>
    </location>
</feature>
<dbReference type="RefSeq" id="WP_165257173.1">
    <property type="nucleotide sequence ID" value="NZ_JAAKGT010000002.1"/>
</dbReference>
<reference evidence="2" key="1">
    <citation type="submission" date="2020-02" db="EMBL/GenBank/DDBJ databases">
        <authorList>
            <person name="Gao J."/>
            <person name="Sun J."/>
        </authorList>
    </citation>
    <scope>NUCLEOTIDE SEQUENCE</scope>
    <source>
        <strain evidence="2">602-2</strain>
    </source>
</reference>
<gene>
    <name evidence="2" type="ORF">G5B46_06735</name>
</gene>
<evidence type="ECO:0000313" key="2">
    <source>
        <dbReference type="EMBL" id="NGM49298.1"/>
    </source>
</evidence>
<name>A0A6G4QWI0_9CAUL</name>
<feature type="compositionally biased region" description="Low complexity" evidence="1">
    <location>
        <begin position="86"/>
        <end position="95"/>
    </location>
</feature>
<proteinExistence type="predicted"/>
<evidence type="ECO:0000256" key="1">
    <source>
        <dbReference type="SAM" id="MobiDB-lite"/>
    </source>
</evidence>
<protein>
    <submittedName>
        <fullName evidence="2">Uncharacterized protein</fullName>
    </submittedName>
</protein>
<comment type="caution">
    <text evidence="2">The sequence shown here is derived from an EMBL/GenBank/DDBJ whole genome shotgun (WGS) entry which is preliminary data.</text>
</comment>
<sequence length="130" mass="14185">MTSYSFYPYLPNGSCLTFMVVDFASDAEALDYGRLALLDHVSAIDVEVWDQDRLVGALGLRSILARPLPGLDPCETGERSPSSAEPPLAGSSAPRSRARDRSAHRPSAARAAEWRAQNRRRAPAERAKDS</sequence>
<organism evidence="2">
    <name type="scientific">Caulobacter sp. 602-2</name>
    <dbReference type="NCBI Taxonomy" id="2710887"/>
    <lineage>
        <taxon>Bacteria</taxon>
        <taxon>Pseudomonadati</taxon>
        <taxon>Pseudomonadota</taxon>
        <taxon>Alphaproteobacteria</taxon>
        <taxon>Caulobacterales</taxon>
        <taxon>Caulobacteraceae</taxon>
        <taxon>Caulobacter</taxon>
    </lineage>
</organism>
<accession>A0A6G4QWI0</accession>
<dbReference type="EMBL" id="JAAKGT010000002">
    <property type="protein sequence ID" value="NGM49298.1"/>
    <property type="molecule type" value="Genomic_DNA"/>
</dbReference>
<dbReference type="AlphaFoldDB" id="A0A6G4QWI0"/>